<dbReference type="Proteomes" id="UP000776700">
    <property type="component" value="Unassembled WGS sequence"/>
</dbReference>
<accession>A0A921SZ86</accession>
<organism evidence="2 3">
    <name type="scientific">Romboutsia timonensis</name>
    <dbReference type="NCBI Taxonomy" id="1776391"/>
    <lineage>
        <taxon>Bacteria</taxon>
        <taxon>Bacillati</taxon>
        <taxon>Bacillota</taxon>
        <taxon>Clostridia</taxon>
        <taxon>Peptostreptococcales</taxon>
        <taxon>Peptostreptococcaceae</taxon>
        <taxon>Romboutsia</taxon>
    </lineage>
</organism>
<protein>
    <recommendedName>
        <fullName evidence="4">DUF4352 domain-containing protein</fullName>
    </recommendedName>
</protein>
<reference evidence="2" key="1">
    <citation type="journal article" date="2021" name="PeerJ">
        <title>Extensive microbial diversity within the chicken gut microbiome revealed by metagenomics and culture.</title>
        <authorList>
            <person name="Gilroy R."/>
            <person name="Ravi A."/>
            <person name="Getino M."/>
            <person name="Pursley I."/>
            <person name="Horton D.L."/>
            <person name="Alikhan N.F."/>
            <person name="Baker D."/>
            <person name="Gharbi K."/>
            <person name="Hall N."/>
            <person name="Watson M."/>
            <person name="Adriaenssens E.M."/>
            <person name="Foster-Nyarko E."/>
            <person name="Jarju S."/>
            <person name="Secka A."/>
            <person name="Antonio M."/>
            <person name="Oren A."/>
            <person name="Chaudhuri R.R."/>
            <person name="La Ragione R."/>
            <person name="Hildebrand F."/>
            <person name="Pallen M.J."/>
        </authorList>
    </citation>
    <scope>NUCLEOTIDE SEQUENCE</scope>
    <source>
        <strain evidence="2">1277</strain>
    </source>
</reference>
<reference evidence="2" key="2">
    <citation type="submission" date="2021-09" db="EMBL/GenBank/DDBJ databases">
        <authorList>
            <person name="Gilroy R."/>
        </authorList>
    </citation>
    <scope>NUCLEOTIDE SEQUENCE</scope>
    <source>
        <strain evidence="2">1277</strain>
    </source>
</reference>
<evidence type="ECO:0000313" key="3">
    <source>
        <dbReference type="Proteomes" id="UP000776700"/>
    </source>
</evidence>
<sequence>MKIRFFKSIATIFLLIFSSTVSTCLEKNHIDDEQILINNTNNKDINIKVKEISINDSSIELDEVYNASAIITVDVKNNGVNDIELANLDVYPYQGDLSTKYFVSTYKDEVHGLIGNLKSGESKTLKMGVALHNIKEPIRLEFSDIEDTKNNTIVQTINIK</sequence>
<evidence type="ECO:0000313" key="2">
    <source>
        <dbReference type="EMBL" id="HJG95710.1"/>
    </source>
</evidence>
<proteinExistence type="predicted"/>
<keyword evidence="1" id="KW-0732">Signal</keyword>
<name>A0A921SZ86_9FIRM</name>
<feature type="signal peptide" evidence="1">
    <location>
        <begin position="1"/>
        <end position="23"/>
    </location>
</feature>
<dbReference type="AlphaFoldDB" id="A0A921SZ86"/>
<evidence type="ECO:0008006" key="4">
    <source>
        <dbReference type="Google" id="ProtNLM"/>
    </source>
</evidence>
<gene>
    <name evidence="2" type="ORF">K8V90_01255</name>
</gene>
<feature type="chain" id="PRO_5039369187" description="DUF4352 domain-containing protein" evidence="1">
    <location>
        <begin position="24"/>
        <end position="160"/>
    </location>
</feature>
<evidence type="ECO:0000256" key="1">
    <source>
        <dbReference type="SAM" id="SignalP"/>
    </source>
</evidence>
<comment type="caution">
    <text evidence="2">The sequence shown here is derived from an EMBL/GenBank/DDBJ whole genome shotgun (WGS) entry which is preliminary data.</text>
</comment>
<dbReference type="EMBL" id="DYUB01000047">
    <property type="protein sequence ID" value="HJG95710.1"/>
    <property type="molecule type" value="Genomic_DNA"/>
</dbReference>